<sequence length="140" mass="15952">MTLKAISQKAIFLILACWLLSLPAFAISPGEAFDDDKLEARARALSMELRCMVCQNQSIDDSDAPLAADLRRLLREQIKAGKSDDEILDFIEDRYGEFALLKPRFDIKNAPLWALPFLLVIIGIFFMRSFFRNAPKIKQD</sequence>
<dbReference type="GO" id="GO:0017004">
    <property type="term" value="P:cytochrome complex assembly"/>
    <property type="evidence" value="ECO:0007669"/>
    <property type="project" value="UniProtKB-ARBA"/>
</dbReference>
<dbReference type="GO" id="GO:0046872">
    <property type="term" value="F:metal ion binding"/>
    <property type="evidence" value="ECO:0007669"/>
    <property type="project" value="UniProtKB-KW"/>
</dbReference>
<reference evidence="9 10" key="1">
    <citation type="journal article" date="2012" name="J. Bacteriol.">
        <title>Genome Sequence of Strain IMCC14465, Isolated from the East Sea, Belonging to the PS1 Clade of Alphaproteobacteria.</title>
        <authorList>
            <person name="Yang S.J."/>
            <person name="Kang I."/>
            <person name="Cho J.C."/>
        </authorList>
    </citation>
    <scope>NUCLEOTIDE SEQUENCE [LARGE SCALE GENOMIC DNA]</scope>
    <source>
        <strain evidence="9 10">IMCC14465</strain>
    </source>
</reference>
<dbReference type="OrthoDB" id="9804975at2"/>
<evidence type="ECO:0000256" key="1">
    <source>
        <dbReference type="ARBA" id="ARBA00010342"/>
    </source>
</evidence>
<comment type="subcellular location">
    <subcellularLocation>
        <location evidence="6">Membrane</location>
        <topology evidence="6">Single-pass membrane protein</topology>
        <orientation evidence="6">Periplasmic side</orientation>
    </subcellularLocation>
</comment>
<keyword evidence="7" id="KW-0472">Membrane</keyword>
<gene>
    <name evidence="9" type="ORF">IMCC14465_04340</name>
</gene>
<keyword evidence="3 7" id="KW-0479">Metal-binding</keyword>
<evidence type="ECO:0000256" key="6">
    <source>
        <dbReference type="ARBA" id="ARBA00060491"/>
    </source>
</evidence>
<organism evidence="9 10">
    <name type="scientific">alpha proteobacterium IMCC14465</name>
    <dbReference type="NCBI Taxonomy" id="1220535"/>
    <lineage>
        <taxon>Bacteria</taxon>
        <taxon>Pseudomonadati</taxon>
        <taxon>Pseudomonadota</taxon>
        <taxon>Alphaproteobacteria</taxon>
        <taxon>PS1 clade</taxon>
    </lineage>
</organism>
<dbReference type="FunFam" id="1.10.8.640:FF:000001">
    <property type="entry name" value="Cytochrome c-type biogenesis protein"/>
    <property type="match status" value="1"/>
</dbReference>
<feature type="chain" id="PRO_5011021084" description="Cytochrome c-type biogenesis protein" evidence="7">
    <location>
        <begin position="27"/>
        <end position="140"/>
    </location>
</feature>
<keyword evidence="4 7" id="KW-0408">Iron</keyword>
<protein>
    <recommendedName>
        <fullName evidence="7">Cytochrome c-type biogenesis protein</fullName>
    </recommendedName>
</protein>
<dbReference type="InterPro" id="IPR038297">
    <property type="entry name" value="CcmH/CycL/NrfF/Ccl2_sf"/>
</dbReference>
<dbReference type="PATRIC" id="fig|1220535.3.peg.430"/>
<evidence type="ECO:0000256" key="5">
    <source>
        <dbReference type="ARBA" id="ARBA00037230"/>
    </source>
</evidence>
<dbReference type="GO" id="GO:0016020">
    <property type="term" value="C:membrane"/>
    <property type="evidence" value="ECO:0007669"/>
    <property type="project" value="UniProtKB-SubCell"/>
</dbReference>
<accession>J9A6S1</accession>
<feature type="domain" description="CcmH/CycL/Ccl2/NrfF N-terminal" evidence="8">
    <location>
        <begin position="15"/>
        <end position="136"/>
    </location>
</feature>
<evidence type="ECO:0000313" key="10">
    <source>
        <dbReference type="Proteomes" id="UP000004836"/>
    </source>
</evidence>
<evidence type="ECO:0000256" key="2">
    <source>
        <dbReference type="ARBA" id="ARBA00022617"/>
    </source>
</evidence>
<dbReference type="PANTHER" id="PTHR47601">
    <property type="match status" value="1"/>
</dbReference>
<name>J9A6S1_9PROT</name>
<keyword evidence="10" id="KW-1185">Reference proteome</keyword>
<dbReference type="PANTHER" id="PTHR47601:SF1">
    <property type="entry name" value="CYTOCHROME C-TYPE BIOGENESIS CCMH-LIKE MITOCHONDRIAL PROTEIN"/>
    <property type="match status" value="1"/>
</dbReference>
<comment type="function">
    <text evidence="5">Required for the biogenesis of c-type cytochromes. Possible subunit of a heme lyase.</text>
</comment>
<dbReference type="InterPro" id="IPR005616">
    <property type="entry name" value="CcmH/CycL/Ccl2/NrfF_N"/>
</dbReference>
<dbReference type="eggNOG" id="COG3088">
    <property type="taxonomic scope" value="Bacteria"/>
</dbReference>
<feature type="signal peptide" evidence="7">
    <location>
        <begin position="1"/>
        <end position="26"/>
    </location>
</feature>
<comment type="similarity">
    <text evidence="1 7">Belongs to the CcmH/CycL/Ccl2/NrfF family.</text>
</comment>
<evidence type="ECO:0000256" key="3">
    <source>
        <dbReference type="ARBA" id="ARBA00022723"/>
    </source>
</evidence>
<keyword evidence="7" id="KW-0812">Transmembrane</keyword>
<evidence type="ECO:0000256" key="7">
    <source>
        <dbReference type="RuleBase" id="RU364112"/>
    </source>
</evidence>
<keyword evidence="2 7" id="KW-0349">Heme</keyword>
<comment type="caution">
    <text evidence="9">The sequence shown here is derived from an EMBL/GenBank/DDBJ whole genome shotgun (WGS) entry which is preliminary data.</text>
</comment>
<evidence type="ECO:0000256" key="4">
    <source>
        <dbReference type="ARBA" id="ARBA00023004"/>
    </source>
</evidence>
<proteinExistence type="inferred from homology"/>
<keyword evidence="7" id="KW-1133">Transmembrane helix</keyword>
<dbReference type="Proteomes" id="UP000004836">
    <property type="component" value="Unassembled WGS sequence"/>
</dbReference>
<evidence type="ECO:0000313" key="9">
    <source>
        <dbReference type="EMBL" id="EJW22040.1"/>
    </source>
</evidence>
<dbReference type="Gene3D" id="1.10.8.640">
    <property type="entry name" value="Cytochrome C biogenesis protein"/>
    <property type="match status" value="1"/>
</dbReference>
<keyword evidence="7" id="KW-0732">Signal</keyword>
<dbReference type="EMBL" id="ALYF01000002">
    <property type="protein sequence ID" value="EJW22040.1"/>
    <property type="molecule type" value="Genomic_DNA"/>
</dbReference>
<dbReference type="CDD" id="cd16378">
    <property type="entry name" value="CcmH_N"/>
    <property type="match status" value="1"/>
</dbReference>
<dbReference type="AlphaFoldDB" id="J9A6S1"/>
<feature type="transmembrane region" description="Helical" evidence="7">
    <location>
        <begin position="110"/>
        <end position="131"/>
    </location>
</feature>
<dbReference type="STRING" id="1220535.IMCC14465_04340"/>
<evidence type="ECO:0000259" key="8">
    <source>
        <dbReference type="Pfam" id="PF03918"/>
    </source>
</evidence>
<dbReference type="Pfam" id="PF03918">
    <property type="entry name" value="CcmH"/>
    <property type="match status" value="1"/>
</dbReference>